<proteinExistence type="predicted"/>
<dbReference type="Gene3D" id="3.40.50.300">
    <property type="entry name" value="P-loop containing nucleotide triphosphate hydrolases"/>
    <property type="match status" value="1"/>
</dbReference>
<protein>
    <submittedName>
        <fullName evidence="2">DnaB-like replicative helicase</fullName>
    </submittedName>
</protein>
<dbReference type="GO" id="GO:0005524">
    <property type="term" value="F:ATP binding"/>
    <property type="evidence" value="ECO:0007669"/>
    <property type="project" value="InterPro"/>
</dbReference>
<name>A0A8S5PYQ1_9CAUD</name>
<dbReference type="InterPro" id="IPR007694">
    <property type="entry name" value="DNA_helicase_DnaB-like_C"/>
</dbReference>
<keyword evidence="2" id="KW-0347">Helicase</keyword>
<dbReference type="PANTHER" id="PTHR30153">
    <property type="entry name" value="REPLICATIVE DNA HELICASE DNAB"/>
    <property type="match status" value="1"/>
</dbReference>
<dbReference type="EMBL" id="BK015533">
    <property type="protein sequence ID" value="DAE11436.1"/>
    <property type="molecule type" value="Genomic_DNA"/>
</dbReference>
<reference evidence="2" key="1">
    <citation type="journal article" date="2021" name="Proc. Natl. Acad. Sci. U.S.A.">
        <title>A Catalog of Tens of Thousands of Viruses from Human Metagenomes Reveals Hidden Associations with Chronic Diseases.</title>
        <authorList>
            <person name="Tisza M.J."/>
            <person name="Buck C.B."/>
        </authorList>
    </citation>
    <scope>NUCLEOTIDE SEQUENCE</scope>
    <source>
        <strain evidence="2">Ctgsk7</strain>
    </source>
</reference>
<feature type="domain" description="SF4 helicase" evidence="1">
    <location>
        <begin position="170"/>
        <end position="366"/>
    </location>
</feature>
<evidence type="ECO:0000259" key="1">
    <source>
        <dbReference type="Pfam" id="PF03796"/>
    </source>
</evidence>
<dbReference type="InterPro" id="IPR027417">
    <property type="entry name" value="P-loop_NTPase"/>
</dbReference>
<keyword evidence="2" id="KW-0547">Nucleotide-binding</keyword>
<sequence>MNQFLQNVIFFYVLKNPALAMKCRGEFFDATYLNILFDILKPFALQYKECPTFIQAVDLVKSEGKDNVVPVDAIEMIYQHLDKLSQYEEDWLESNVKAWLTWSNTMRGLRTTIGYVKTISPDITIENYQEINEKIKTIFNSETQMTFDDDEGSDFFNPEEHQVKNLKRTSTGYPFLDLCSKGGYWKGSLWCLAGAPKVGKSIWLQNLCAKSVSAGHDSAYISLELQVEMINQRIGANLFNISTYDYDKVVADTEAFKQKIKAYFDSLLITPGKLWVKEFPTSSASVFDLEAALLKKEEQLSLPGKPFKFKNIFVDYINILKNYRNPNSENTYLKIKQLAEDLRAMAQRNNWCVITATQTNRAQAGAVDMGYSSIGESYGLIATIDMLFGIIRDVAMQANGEYYLKIIANRATDHMEERKKFLLEKSYLRIEEDKSSPIINDAEIVDELAKGTWNKSKTPGVVIDAKSRNNNGNMPQLNVPPQSLSQADLLATELVNKNLFNL</sequence>
<dbReference type="Pfam" id="PF03796">
    <property type="entry name" value="DnaB_C"/>
    <property type="match status" value="1"/>
</dbReference>
<dbReference type="PANTHER" id="PTHR30153:SF2">
    <property type="entry name" value="REPLICATIVE DNA HELICASE"/>
    <property type="match status" value="1"/>
</dbReference>
<dbReference type="SUPFAM" id="SSF52540">
    <property type="entry name" value="P-loop containing nucleoside triphosphate hydrolases"/>
    <property type="match status" value="1"/>
</dbReference>
<evidence type="ECO:0000313" key="2">
    <source>
        <dbReference type="EMBL" id="DAE11436.1"/>
    </source>
</evidence>
<keyword evidence="2" id="KW-0378">Hydrolase</keyword>
<accession>A0A8S5PYQ1</accession>
<dbReference type="GO" id="GO:0006260">
    <property type="term" value="P:DNA replication"/>
    <property type="evidence" value="ECO:0007669"/>
    <property type="project" value="InterPro"/>
</dbReference>
<dbReference type="GO" id="GO:0003678">
    <property type="term" value="F:DNA helicase activity"/>
    <property type="evidence" value="ECO:0007669"/>
    <property type="project" value="InterPro"/>
</dbReference>
<organism evidence="2">
    <name type="scientific">Myoviridae sp. ctgsk7</name>
    <dbReference type="NCBI Taxonomy" id="2825151"/>
    <lineage>
        <taxon>Viruses</taxon>
        <taxon>Duplodnaviria</taxon>
        <taxon>Heunggongvirae</taxon>
        <taxon>Uroviricota</taxon>
        <taxon>Caudoviricetes</taxon>
    </lineage>
</organism>
<keyword evidence="2" id="KW-0067">ATP-binding</keyword>